<gene>
    <name evidence="3" type="ORF">T459_17854</name>
</gene>
<dbReference type="STRING" id="4072.A0A2G2ZCS8"/>
<dbReference type="PANTHER" id="PTHR31284">
    <property type="entry name" value="ACID PHOSPHATASE-LIKE PROTEIN"/>
    <property type="match status" value="1"/>
</dbReference>
<name>A0A2G2ZCS8_CAPAN</name>
<reference evidence="3 4" key="2">
    <citation type="journal article" date="2017" name="Genome Biol.">
        <title>New reference genome sequences of hot pepper reveal the massive evolution of plant disease-resistance genes by retroduplication.</title>
        <authorList>
            <person name="Kim S."/>
            <person name="Park J."/>
            <person name="Yeom S.I."/>
            <person name="Kim Y.M."/>
            <person name="Seo E."/>
            <person name="Kim K.T."/>
            <person name="Kim M.S."/>
            <person name="Lee J.M."/>
            <person name="Cheong K."/>
            <person name="Shin H.S."/>
            <person name="Kim S.B."/>
            <person name="Han K."/>
            <person name="Lee J."/>
            <person name="Park M."/>
            <person name="Lee H.A."/>
            <person name="Lee H.Y."/>
            <person name="Lee Y."/>
            <person name="Oh S."/>
            <person name="Lee J.H."/>
            <person name="Choi E."/>
            <person name="Choi E."/>
            <person name="Lee S.E."/>
            <person name="Jeon J."/>
            <person name="Kim H."/>
            <person name="Choi G."/>
            <person name="Song H."/>
            <person name="Lee J."/>
            <person name="Lee S.C."/>
            <person name="Kwon J.K."/>
            <person name="Lee H.Y."/>
            <person name="Koo N."/>
            <person name="Hong Y."/>
            <person name="Kim R.W."/>
            <person name="Kang W.H."/>
            <person name="Huh J.H."/>
            <person name="Kang B.C."/>
            <person name="Yang T.J."/>
            <person name="Lee Y.H."/>
            <person name="Bennetzen J.L."/>
            <person name="Choi D."/>
        </authorList>
    </citation>
    <scope>NUCLEOTIDE SEQUENCE [LARGE SCALE GENOMIC DNA]</scope>
    <source>
        <strain evidence="4">cv. CM334</strain>
    </source>
</reference>
<evidence type="ECO:0000313" key="3">
    <source>
        <dbReference type="EMBL" id="PHT79802.1"/>
    </source>
</evidence>
<sequence length="286" mass="33034">MFVCSCFHMVRFQRKNDELKKKVKVELLQNLINNANDKGWRHQLFLHLEKKNLLQTPSHLSFEMYNLPPVFPKEVEIESLHRNEKVELEPPAEDEDEQLSSDNRDFNDGEPQKKGIKKKRCTQQKTKKQRRVEVVAILMDSFGKMHEKEKQVARTAKYLAKLFQICLNCDDAHGFFCKVAVALASTLDNVEALSQVVDIHRPRPQTSTAGHRIPQLDRLSWLLAVETNNLKDWKLVPSTCEYYVGHYMLGKQYHRNCEFVSKEAIGYAKGLKLGGDGKDGCLDLSY</sequence>
<dbReference type="Pfam" id="PF25980">
    <property type="entry name" value="NERD_plant"/>
    <property type="match status" value="1"/>
</dbReference>
<dbReference type="Gramene" id="PHT79802">
    <property type="protein sequence ID" value="PHT79802"/>
    <property type="gene ID" value="T459_17854"/>
</dbReference>
<proteinExistence type="predicted"/>
<feature type="domain" description="NERD" evidence="2">
    <location>
        <begin position="26"/>
        <end position="59"/>
    </location>
</feature>
<evidence type="ECO:0000313" key="4">
    <source>
        <dbReference type="Proteomes" id="UP000222542"/>
    </source>
</evidence>
<feature type="compositionally biased region" description="Basic and acidic residues" evidence="1">
    <location>
        <begin position="102"/>
        <end position="113"/>
    </location>
</feature>
<reference evidence="3 4" key="1">
    <citation type="journal article" date="2014" name="Nat. Genet.">
        <title>Genome sequence of the hot pepper provides insights into the evolution of pungency in Capsicum species.</title>
        <authorList>
            <person name="Kim S."/>
            <person name="Park M."/>
            <person name="Yeom S.I."/>
            <person name="Kim Y.M."/>
            <person name="Lee J.M."/>
            <person name="Lee H.A."/>
            <person name="Seo E."/>
            <person name="Choi J."/>
            <person name="Cheong K."/>
            <person name="Kim K.T."/>
            <person name="Jung K."/>
            <person name="Lee G.W."/>
            <person name="Oh S.K."/>
            <person name="Bae C."/>
            <person name="Kim S.B."/>
            <person name="Lee H.Y."/>
            <person name="Kim S.Y."/>
            <person name="Kim M.S."/>
            <person name="Kang B.C."/>
            <person name="Jo Y.D."/>
            <person name="Yang H.B."/>
            <person name="Jeong H.J."/>
            <person name="Kang W.H."/>
            <person name="Kwon J.K."/>
            <person name="Shin C."/>
            <person name="Lim J.Y."/>
            <person name="Park J.H."/>
            <person name="Huh J.H."/>
            <person name="Kim J.S."/>
            <person name="Kim B.D."/>
            <person name="Cohen O."/>
            <person name="Paran I."/>
            <person name="Suh M.C."/>
            <person name="Lee S.B."/>
            <person name="Kim Y.K."/>
            <person name="Shin Y."/>
            <person name="Noh S.J."/>
            <person name="Park J."/>
            <person name="Seo Y.S."/>
            <person name="Kwon S.Y."/>
            <person name="Kim H.A."/>
            <person name="Park J.M."/>
            <person name="Kim H.J."/>
            <person name="Choi S.B."/>
            <person name="Bosland P.W."/>
            <person name="Reeves G."/>
            <person name="Jo S.H."/>
            <person name="Lee B.W."/>
            <person name="Cho H.T."/>
            <person name="Choi H.S."/>
            <person name="Lee M.S."/>
            <person name="Yu Y."/>
            <person name="Do Choi Y."/>
            <person name="Park B.S."/>
            <person name="van Deynze A."/>
            <person name="Ashrafi H."/>
            <person name="Hill T."/>
            <person name="Kim W.T."/>
            <person name="Pai H.S."/>
            <person name="Ahn H.K."/>
            <person name="Yeam I."/>
            <person name="Giovannoni J.J."/>
            <person name="Rose J.K."/>
            <person name="Sorensen I."/>
            <person name="Lee S.J."/>
            <person name="Kim R.W."/>
            <person name="Choi I.Y."/>
            <person name="Choi B.S."/>
            <person name="Lim J.S."/>
            <person name="Lee Y.H."/>
            <person name="Choi D."/>
        </authorList>
    </citation>
    <scope>NUCLEOTIDE SEQUENCE [LARGE SCALE GENOMIC DNA]</scope>
    <source>
        <strain evidence="4">cv. CM334</strain>
    </source>
</reference>
<evidence type="ECO:0000259" key="2">
    <source>
        <dbReference type="Pfam" id="PF25980"/>
    </source>
</evidence>
<dbReference type="InterPro" id="IPR005519">
    <property type="entry name" value="Acid_phosphat_B-like"/>
</dbReference>
<evidence type="ECO:0000256" key="1">
    <source>
        <dbReference type="SAM" id="MobiDB-lite"/>
    </source>
</evidence>
<dbReference type="InterPro" id="IPR023214">
    <property type="entry name" value="HAD_sf"/>
</dbReference>
<accession>A0A2G2ZCS8</accession>
<feature type="compositionally biased region" description="Acidic residues" evidence="1">
    <location>
        <begin position="90"/>
        <end position="99"/>
    </location>
</feature>
<dbReference type="Proteomes" id="UP000222542">
    <property type="component" value="Unassembled WGS sequence"/>
</dbReference>
<feature type="region of interest" description="Disordered" evidence="1">
    <location>
        <begin position="82"/>
        <end position="125"/>
    </location>
</feature>
<dbReference type="Pfam" id="PF03767">
    <property type="entry name" value="Acid_phosphat_B"/>
    <property type="match status" value="1"/>
</dbReference>
<dbReference type="EMBL" id="AYRZ02000006">
    <property type="protein sequence ID" value="PHT79802.1"/>
    <property type="molecule type" value="Genomic_DNA"/>
</dbReference>
<protein>
    <recommendedName>
        <fullName evidence="2">NERD domain-containing protein</fullName>
    </recommendedName>
</protein>
<keyword evidence="4" id="KW-1185">Reference proteome</keyword>
<dbReference type="PANTHER" id="PTHR31284:SF22">
    <property type="entry name" value="ACID PHOSPHATASE"/>
    <property type="match status" value="1"/>
</dbReference>
<feature type="compositionally biased region" description="Basic residues" evidence="1">
    <location>
        <begin position="114"/>
        <end position="125"/>
    </location>
</feature>
<dbReference type="Gene3D" id="3.40.50.1000">
    <property type="entry name" value="HAD superfamily/HAD-like"/>
    <property type="match status" value="1"/>
</dbReference>
<comment type="caution">
    <text evidence="3">The sequence shown here is derived from an EMBL/GenBank/DDBJ whole genome shotgun (WGS) entry which is preliminary data.</text>
</comment>
<dbReference type="AlphaFoldDB" id="A0A2G2ZCS8"/>
<organism evidence="3 4">
    <name type="scientific">Capsicum annuum</name>
    <name type="common">Capsicum pepper</name>
    <dbReference type="NCBI Taxonomy" id="4072"/>
    <lineage>
        <taxon>Eukaryota</taxon>
        <taxon>Viridiplantae</taxon>
        <taxon>Streptophyta</taxon>
        <taxon>Embryophyta</taxon>
        <taxon>Tracheophyta</taxon>
        <taxon>Spermatophyta</taxon>
        <taxon>Magnoliopsida</taxon>
        <taxon>eudicotyledons</taxon>
        <taxon>Gunneridae</taxon>
        <taxon>Pentapetalae</taxon>
        <taxon>asterids</taxon>
        <taxon>lamiids</taxon>
        <taxon>Solanales</taxon>
        <taxon>Solanaceae</taxon>
        <taxon>Solanoideae</taxon>
        <taxon>Capsiceae</taxon>
        <taxon>Capsicum</taxon>
    </lineage>
</organism>
<dbReference type="InterPro" id="IPR058668">
    <property type="entry name" value="NERD_dom"/>
</dbReference>